<dbReference type="PANTHER" id="PTHR43752:SF2">
    <property type="entry name" value="BNR_ASP-BOX REPEAT FAMILY PROTEIN"/>
    <property type="match status" value="1"/>
</dbReference>
<dbReference type="RefSeq" id="WP_377914904.1">
    <property type="nucleotide sequence ID" value="NZ_JBHSKS010000007.1"/>
</dbReference>
<accession>A0ABW0BW71</accession>
<evidence type="ECO:0000313" key="2">
    <source>
        <dbReference type="EMBL" id="MFC5192159.1"/>
    </source>
</evidence>
<dbReference type="Gene3D" id="2.120.10.10">
    <property type="match status" value="1"/>
</dbReference>
<keyword evidence="3" id="KW-1185">Reference proteome</keyword>
<proteinExistence type="predicted"/>
<reference evidence="3" key="1">
    <citation type="journal article" date="2019" name="Int. J. Syst. Evol. Microbiol.">
        <title>The Global Catalogue of Microorganisms (GCM) 10K type strain sequencing project: providing services to taxonomists for standard genome sequencing and annotation.</title>
        <authorList>
            <consortium name="The Broad Institute Genomics Platform"/>
            <consortium name="The Broad Institute Genome Sequencing Center for Infectious Disease"/>
            <person name="Wu L."/>
            <person name="Ma J."/>
        </authorList>
    </citation>
    <scope>NUCLEOTIDE SEQUENCE [LARGE SCALE GENOMIC DNA]</scope>
    <source>
        <strain evidence="3">CGMCC 1.7030</strain>
    </source>
</reference>
<feature type="domain" description="Sialidase" evidence="1">
    <location>
        <begin position="54"/>
        <end position="318"/>
    </location>
</feature>
<protein>
    <submittedName>
        <fullName evidence="2">Exo-alpha-sialidase</fullName>
    </submittedName>
</protein>
<evidence type="ECO:0000313" key="3">
    <source>
        <dbReference type="Proteomes" id="UP001596163"/>
    </source>
</evidence>
<dbReference type="PANTHER" id="PTHR43752">
    <property type="entry name" value="BNR/ASP-BOX REPEAT FAMILY PROTEIN"/>
    <property type="match status" value="1"/>
</dbReference>
<sequence>MHYLLILFFLTSFGSEEFSSDRPEVKVLKSGFIYESAPFPTCHASTLVETPEGILAAWFGGTYERHPDVSIYTSLLQKGAWSTPKLVADGIENEVFRNPTWNPVLHRKADGKLILFYKEGPNPREWWGLYKVSEDNGKTWSKEVQIPPGFLGPVKNKAEVLPDGRLLHPSSFEVNNVWNSHVEITDPDLKTWEKVAIEGPFGAIQPTALFHPGGKIQLLFRTQQGEIATSWSSDNGKSWSTMTGTGLVHNNSGIDAVTLKNGYHLLLCNPLKKGRTKLSLMGSADGITWEELLVLENTAEGEYSYPAIIQAQDGTVHLSYTHYRTKVKYFHLSL</sequence>
<evidence type="ECO:0000259" key="1">
    <source>
        <dbReference type="Pfam" id="PF13088"/>
    </source>
</evidence>
<name>A0ABW0BW71_9BACT</name>
<gene>
    <name evidence="2" type="ORF">ACFPIK_10295</name>
</gene>
<dbReference type="InterPro" id="IPR011040">
    <property type="entry name" value="Sialidase"/>
</dbReference>
<dbReference type="Pfam" id="PF13088">
    <property type="entry name" value="BNR_2"/>
    <property type="match status" value="1"/>
</dbReference>
<dbReference type="EMBL" id="JBHSKS010000007">
    <property type="protein sequence ID" value="MFC5192159.1"/>
    <property type="molecule type" value="Genomic_DNA"/>
</dbReference>
<dbReference type="Proteomes" id="UP001596163">
    <property type="component" value="Unassembled WGS sequence"/>
</dbReference>
<dbReference type="InterPro" id="IPR036278">
    <property type="entry name" value="Sialidase_sf"/>
</dbReference>
<dbReference type="CDD" id="cd15482">
    <property type="entry name" value="Sialidase_non-viral"/>
    <property type="match status" value="1"/>
</dbReference>
<dbReference type="SUPFAM" id="SSF50939">
    <property type="entry name" value="Sialidases"/>
    <property type="match status" value="1"/>
</dbReference>
<organism evidence="2 3">
    <name type="scientific">Algoriphagus aquatilis</name>
    <dbReference type="NCBI Taxonomy" id="490186"/>
    <lineage>
        <taxon>Bacteria</taxon>
        <taxon>Pseudomonadati</taxon>
        <taxon>Bacteroidota</taxon>
        <taxon>Cytophagia</taxon>
        <taxon>Cytophagales</taxon>
        <taxon>Cyclobacteriaceae</taxon>
        <taxon>Algoriphagus</taxon>
    </lineage>
</organism>
<comment type="caution">
    <text evidence="2">The sequence shown here is derived from an EMBL/GenBank/DDBJ whole genome shotgun (WGS) entry which is preliminary data.</text>
</comment>